<evidence type="ECO:0000313" key="3">
    <source>
        <dbReference type="EMBL" id="RHN74789.1"/>
    </source>
</evidence>
<name>A0A396J944_MEDTR</name>
<dbReference type="SUPFAM" id="SSF52047">
    <property type="entry name" value="RNI-like"/>
    <property type="match status" value="1"/>
</dbReference>
<gene>
    <name evidence="3" type="ORF">MtrunA17_Chr2g0314131</name>
</gene>
<dbReference type="Gramene" id="rna10906">
    <property type="protein sequence ID" value="RHN74789.1"/>
    <property type="gene ID" value="gene10906"/>
</dbReference>
<proteinExistence type="predicted"/>
<evidence type="ECO:0000259" key="2">
    <source>
        <dbReference type="Pfam" id="PF23247"/>
    </source>
</evidence>
<evidence type="ECO:0000313" key="4">
    <source>
        <dbReference type="Proteomes" id="UP000265566"/>
    </source>
</evidence>
<reference evidence="4" key="1">
    <citation type="journal article" date="2018" name="Nat. Plants">
        <title>Whole-genome landscape of Medicago truncatula symbiotic genes.</title>
        <authorList>
            <person name="Pecrix Y."/>
            <person name="Staton S.E."/>
            <person name="Sallet E."/>
            <person name="Lelandais-Briere C."/>
            <person name="Moreau S."/>
            <person name="Carrere S."/>
            <person name="Blein T."/>
            <person name="Jardinaud M.F."/>
            <person name="Latrasse D."/>
            <person name="Zouine M."/>
            <person name="Zahm M."/>
            <person name="Kreplak J."/>
            <person name="Mayjonade B."/>
            <person name="Satge C."/>
            <person name="Perez M."/>
            <person name="Cauet S."/>
            <person name="Marande W."/>
            <person name="Chantry-Darmon C."/>
            <person name="Lopez-Roques C."/>
            <person name="Bouchez O."/>
            <person name="Berard A."/>
            <person name="Debelle F."/>
            <person name="Munos S."/>
            <person name="Bendahmane A."/>
            <person name="Berges H."/>
            <person name="Niebel A."/>
            <person name="Buitink J."/>
            <person name="Frugier F."/>
            <person name="Benhamed M."/>
            <person name="Crespi M."/>
            <person name="Gouzy J."/>
            <person name="Gamas P."/>
        </authorList>
    </citation>
    <scope>NUCLEOTIDE SEQUENCE [LARGE SCALE GENOMIC DNA]</scope>
    <source>
        <strain evidence="4">cv. Jemalong A17</strain>
    </source>
</reference>
<dbReference type="AlphaFoldDB" id="A0A396J944"/>
<dbReference type="Proteomes" id="UP000265566">
    <property type="component" value="Chromosome 2"/>
</dbReference>
<dbReference type="EMBL" id="PSQE01000002">
    <property type="protein sequence ID" value="RHN74789.1"/>
    <property type="molecule type" value="Genomic_DNA"/>
</dbReference>
<organism evidence="3 4">
    <name type="scientific">Medicago truncatula</name>
    <name type="common">Barrel medic</name>
    <name type="synonym">Medicago tribuloides</name>
    <dbReference type="NCBI Taxonomy" id="3880"/>
    <lineage>
        <taxon>Eukaryota</taxon>
        <taxon>Viridiplantae</taxon>
        <taxon>Streptophyta</taxon>
        <taxon>Embryophyta</taxon>
        <taxon>Tracheophyta</taxon>
        <taxon>Spermatophyta</taxon>
        <taxon>Magnoliopsida</taxon>
        <taxon>eudicotyledons</taxon>
        <taxon>Gunneridae</taxon>
        <taxon>Pentapetalae</taxon>
        <taxon>rosids</taxon>
        <taxon>fabids</taxon>
        <taxon>Fabales</taxon>
        <taxon>Fabaceae</taxon>
        <taxon>Papilionoideae</taxon>
        <taxon>50 kb inversion clade</taxon>
        <taxon>NPAAA clade</taxon>
        <taxon>Hologalegina</taxon>
        <taxon>IRL clade</taxon>
        <taxon>Trifolieae</taxon>
        <taxon>Medicago</taxon>
    </lineage>
</organism>
<dbReference type="InterPro" id="IPR057135">
    <property type="entry name" value="At4g27190-like_LRR"/>
</dbReference>
<evidence type="ECO:0000256" key="1">
    <source>
        <dbReference type="ARBA" id="ARBA00022821"/>
    </source>
</evidence>
<dbReference type="PANTHER" id="PTHR33463:SF167">
    <property type="entry name" value="PUTATIVE-RELATED"/>
    <property type="match status" value="1"/>
</dbReference>
<dbReference type="InterPro" id="IPR050905">
    <property type="entry name" value="Plant_NBS-LRR"/>
</dbReference>
<protein>
    <recommendedName>
        <fullName evidence="2">Disease resistance protein At4g27190-like leucine-rich repeats domain-containing protein</fullName>
    </recommendedName>
</protein>
<dbReference type="Gene3D" id="3.80.10.10">
    <property type="entry name" value="Ribonuclease Inhibitor"/>
    <property type="match status" value="1"/>
</dbReference>
<accession>A0A396J944</accession>
<dbReference type="Pfam" id="PF23247">
    <property type="entry name" value="LRR_RPS2"/>
    <property type="match status" value="1"/>
</dbReference>
<keyword evidence="1" id="KW-0611">Plant defense</keyword>
<dbReference type="InterPro" id="IPR032675">
    <property type="entry name" value="LRR_dom_sf"/>
</dbReference>
<dbReference type="PANTHER" id="PTHR33463">
    <property type="entry name" value="NB-ARC DOMAIN-CONTAINING PROTEIN-RELATED"/>
    <property type="match status" value="1"/>
</dbReference>
<comment type="caution">
    <text evidence="3">The sequence shown here is derived from an EMBL/GenBank/DDBJ whole genome shotgun (WGS) entry which is preliminary data.</text>
</comment>
<sequence length="158" mass="18478">MEIFQGEQIIRTEKETQISPRLIEVHLFQLSKLQCICKEGFQIDPILEFLEKITVSQCSSLIKLVPSFVAFCYMTYLEVTNCNELKKLITHPTAKSLVKLTTMKIKMCNWLEDVVNSKEDETNEIAFWSLKYLELISLQRLCRFCLADAPLCFPFWKL</sequence>
<feature type="domain" description="Disease resistance protein At4g27190-like leucine-rich repeats" evidence="2">
    <location>
        <begin position="71"/>
        <end position="142"/>
    </location>
</feature>